<proteinExistence type="evidence at transcript level"/>
<organism evidence="12">
    <name type="scientific">Riptortus pedestris</name>
    <name type="common">Bean bug</name>
    <dbReference type="NCBI Taxonomy" id="329032"/>
    <lineage>
        <taxon>Eukaryota</taxon>
        <taxon>Metazoa</taxon>
        <taxon>Ecdysozoa</taxon>
        <taxon>Arthropoda</taxon>
        <taxon>Hexapoda</taxon>
        <taxon>Insecta</taxon>
        <taxon>Pterygota</taxon>
        <taxon>Neoptera</taxon>
        <taxon>Paraneoptera</taxon>
        <taxon>Hemiptera</taxon>
        <taxon>Heteroptera</taxon>
        <taxon>Panheteroptera</taxon>
        <taxon>Pentatomomorpha</taxon>
        <taxon>Coreoidea</taxon>
        <taxon>Alydidae</taxon>
        <taxon>Riptortus</taxon>
    </lineage>
</organism>
<dbReference type="GO" id="GO:0005829">
    <property type="term" value="C:cytosol"/>
    <property type="evidence" value="ECO:0007669"/>
    <property type="project" value="TreeGrafter"/>
</dbReference>
<dbReference type="Pfam" id="PF02970">
    <property type="entry name" value="TBCA"/>
    <property type="match status" value="1"/>
</dbReference>
<dbReference type="PANTHER" id="PTHR21500">
    <property type="entry name" value="TUBULIN-SPECIFIC CHAPERONE A"/>
    <property type="match status" value="1"/>
</dbReference>
<feature type="coiled-coil region" evidence="11">
    <location>
        <begin position="16"/>
        <end position="43"/>
    </location>
</feature>
<keyword evidence="5 10" id="KW-0963">Cytoplasm</keyword>
<evidence type="ECO:0000256" key="7">
    <source>
        <dbReference type="ARBA" id="ARBA00023186"/>
    </source>
</evidence>
<evidence type="ECO:0000256" key="2">
    <source>
        <dbReference type="ARBA" id="ARBA00004245"/>
    </source>
</evidence>
<keyword evidence="7 10" id="KW-0143">Chaperone</keyword>
<evidence type="ECO:0000256" key="10">
    <source>
        <dbReference type="RuleBase" id="RU364030"/>
    </source>
</evidence>
<protein>
    <recommendedName>
        <fullName evidence="4 10">Tubulin-specific chaperone A</fullName>
    </recommendedName>
</protein>
<keyword evidence="6 10" id="KW-0493">Microtubule</keyword>
<dbReference type="EMBL" id="AK417194">
    <property type="protein sequence ID" value="BAN20409.1"/>
    <property type="molecule type" value="mRNA"/>
</dbReference>
<name>R4WD42_RIPPE</name>
<accession>R4WD42</accession>
<evidence type="ECO:0000256" key="1">
    <source>
        <dbReference type="ARBA" id="ARBA00003046"/>
    </source>
</evidence>
<evidence type="ECO:0000256" key="5">
    <source>
        <dbReference type="ARBA" id="ARBA00022490"/>
    </source>
</evidence>
<evidence type="ECO:0000256" key="3">
    <source>
        <dbReference type="ARBA" id="ARBA00006806"/>
    </source>
</evidence>
<evidence type="ECO:0000256" key="4">
    <source>
        <dbReference type="ARBA" id="ARBA00015002"/>
    </source>
</evidence>
<evidence type="ECO:0000256" key="6">
    <source>
        <dbReference type="ARBA" id="ARBA00022701"/>
    </source>
</evidence>
<comment type="subcellular location">
    <subcellularLocation>
        <location evidence="2 10">Cytoplasm</location>
        <location evidence="2 10">Cytoskeleton</location>
    </subcellularLocation>
</comment>
<dbReference type="PANTHER" id="PTHR21500:SF0">
    <property type="entry name" value="TUBULIN-SPECIFIC CHAPERONE A"/>
    <property type="match status" value="1"/>
</dbReference>
<dbReference type="AlphaFoldDB" id="R4WD42"/>
<evidence type="ECO:0000256" key="8">
    <source>
        <dbReference type="ARBA" id="ARBA00023212"/>
    </source>
</evidence>
<comment type="subunit">
    <text evidence="9 10">Supercomplex made of cofactors A to E. Cofactors A and D function by capturing and stabilizing tubulin in a quasi-native conformation. Cofactor E binds to the cofactor D-tubulin complex; interaction with cofactor C then causes the release of tubulin polypeptides that are committed to the native state.</text>
</comment>
<comment type="function">
    <text evidence="1">Tubulin-folding protein; involved in the early step of the tubulin folding pathway.</text>
</comment>
<dbReference type="GO" id="GO:0048487">
    <property type="term" value="F:beta-tubulin binding"/>
    <property type="evidence" value="ECO:0007669"/>
    <property type="project" value="InterPro"/>
</dbReference>
<evidence type="ECO:0000256" key="11">
    <source>
        <dbReference type="SAM" id="Coils"/>
    </source>
</evidence>
<dbReference type="GO" id="GO:0007023">
    <property type="term" value="P:post-chaperonin tubulin folding pathway"/>
    <property type="evidence" value="ECO:0007669"/>
    <property type="project" value="UniProtKB-UniRule"/>
</dbReference>
<dbReference type="InterPro" id="IPR036126">
    <property type="entry name" value="TBCA_sf"/>
</dbReference>
<dbReference type="GO" id="GO:0007021">
    <property type="term" value="P:tubulin complex assembly"/>
    <property type="evidence" value="ECO:0007669"/>
    <property type="project" value="UniProtKB-UniRule"/>
</dbReference>
<sequence>MTDPRIKVLKIKTGVVKRLTKEKICYEKEADQQKERIQKYKDEGKDDADINKQNEVLQESLAMIIDCQRRLSKAFQELETILKDEEDLKETEEYIAAIQILEDAKPVLNSYRY</sequence>
<dbReference type="FunFam" id="1.20.58.90:FF:000010">
    <property type="entry name" value="Tubulin-specific chaperone A"/>
    <property type="match status" value="1"/>
</dbReference>
<dbReference type="GO" id="GO:0005874">
    <property type="term" value="C:microtubule"/>
    <property type="evidence" value="ECO:0007669"/>
    <property type="project" value="UniProtKB-KW"/>
</dbReference>
<reference evidence="12" key="1">
    <citation type="journal article" date="2013" name="PLoS ONE">
        <title>Gene expression in gut symbiotic organ of stinkbug affected by extracellular bacterial symbiont.</title>
        <authorList>
            <person name="Futahashi R."/>
            <person name="Tanaka K."/>
            <person name="Tanahashi M."/>
            <person name="Nikoh N."/>
            <person name="Kikuchi Y."/>
            <person name="Lee B.L."/>
            <person name="Fukatsu T."/>
        </authorList>
    </citation>
    <scope>NUCLEOTIDE SEQUENCE</scope>
    <source>
        <tissue evidence="12">Midgut</tissue>
    </source>
</reference>
<keyword evidence="11" id="KW-0175">Coiled coil</keyword>
<evidence type="ECO:0000256" key="9">
    <source>
        <dbReference type="ARBA" id="ARBA00026055"/>
    </source>
</evidence>
<dbReference type="SUPFAM" id="SSF46988">
    <property type="entry name" value="Tubulin chaperone cofactor A"/>
    <property type="match status" value="1"/>
</dbReference>
<dbReference type="Gene3D" id="1.20.58.90">
    <property type="match status" value="1"/>
</dbReference>
<comment type="similarity">
    <text evidence="3 10">Belongs to the TBCA family.</text>
</comment>
<keyword evidence="8 10" id="KW-0206">Cytoskeleton</keyword>
<dbReference type="InterPro" id="IPR004226">
    <property type="entry name" value="TBCA"/>
</dbReference>
<evidence type="ECO:0000313" key="12">
    <source>
        <dbReference type="EMBL" id="BAN20409.1"/>
    </source>
</evidence>